<dbReference type="AlphaFoldDB" id="A0A0L0P4K2"/>
<accession>A0A0L0P4K2</accession>
<name>A0A0L0P4K2_CANAR</name>
<organism evidence="2 3">
    <name type="scientific">Candidozyma auris</name>
    <name type="common">Yeast</name>
    <name type="synonym">Candida auris</name>
    <dbReference type="NCBI Taxonomy" id="498019"/>
    <lineage>
        <taxon>Eukaryota</taxon>
        <taxon>Fungi</taxon>
        <taxon>Dikarya</taxon>
        <taxon>Ascomycota</taxon>
        <taxon>Saccharomycotina</taxon>
        <taxon>Pichiomycetes</taxon>
        <taxon>Metschnikowiaceae</taxon>
        <taxon>Candidozyma</taxon>
    </lineage>
</organism>
<sequence>MEWPLGGSAKEREDGLTKTTFGKYKNKQGTRELENDVQN</sequence>
<dbReference type="Proteomes" id="UP000037122">
    <property type="component" value="Unassembled WGS sequence"/>
</dbReference>
<reference evidence="3" key="1">
    <citation type="journal article" date="2015" name="BMC Genomics">
        <title>Draft genome of a commonly misdiagnosed multidrug resistant pathogen Candida auris.</title>
        <authorList>
            <person name="Chatterjee S."/>
            <person name="Alampalli S.V."/>
            <person name="Nageshan R.K."/>
            <person name="Chettiar S.T."/>
            <person name="Joshi S."/>
            <person name="Tatu U.S."/>
        </authorList>
    </citation>
    <scope>NUCLEOTIDE SEQUENCE [LARGE SCALE GENOMIC DNA]</scope>
    <source>
        <strain evidence="3">6684</strain>
    </source>
</reference>
<comment type="caution">
    <text evidence="2">The sequence shown here is derived from an EMBL/GenBank/DDBJ whole genome shotgun (WGS) entry which is preliminary data.</text>
</comment>
<dbReference type="VEuPathDB" id="FungiDB:QG37_02119"/>
<feature type="region of interest" description="Disordered" evidence="1">
    <location>
        <begin position="1"/>
        <end position="39"/>
    </location>
</feature>
<feature type="compositionally biased region" description="Basic and acidic residues" evidence="1">
    <location>
        <begin position="29"/>
        <end position="39"/>
    </location>
</feature>
<protein>
    <submittedName>
        <fullName evidence="2">Uncharacterized protein</fullName>
    </submittedName>
</protein>
<evidence type="ECO:0000313" key="3">
    <source>
        <dbReference type="Proteomes" id="UP000037122"/>
    </source>
</evidence>
<gene>
    <name evidence="2" type="ORF">QG37_02119</name>
</gene>
<dbReference type="EMBL" id="LGST01000016">
    <property type="protein sequence ID" value="KNE01229.1"/>
    <property type="molecule type" value="Genomic_DNA"/>
</dbReference>
<proteinExistence type="predicted"/>
<evidence type="ECO:0000313" key="2">
    <source>
        <dbReference type="EMBL" id="KNE01229.1"/>
    </source>
</evidence>
<evidence type="ECO:0000256" key="1">
    <source>
        <dbReference type="SAM" id="MobiDB-lite"/>
    </source>
</evidence>